<organism evidence="1 2">
    <name type="scientific">Desulfobaculum xiamenense</name>
    <dbReference type="NCBI Taxonomy" id="995050"/>
    <lineage>
        <taxon>Bacteria</taxon>
        <taxon>Pseudomonadati</taxon>
        <taxon>Thermodesulfobacteriota</taxon>
        <taxon>Desulfovibrionia</taxon>
        <taxon>Desulfovibrionales</taxon>
        <taxon>Desulfovibrionaceae</taxon>
        <taxon>Desulfobaculum</taxon>
    </lineage>
</organism>
<reference evidence="1 2" key="1">
    <citation type="submission" date="2020-03" db="EMBL/GenBank/DDBJ databases">
        <title>Genomic Encyclopedia of Type Strains, Phase IV (KMG-IV): sequencing the most valuable type-strain genomes for metagenomic binning, comparative biology and taxonomic classification.</title>
        <authorList>
            <person name="Goeker M."/>
        </authorList>
    </citation>
    <scope>NUCLEOTIDE SEQUENCE [LARGE SCALE GENOMIC DNA]</scope>
    <source>
        <strain evidence="1 2">DSM 24233</strain>
    </source>
</reference>
<evidence type="ECO:0000313" key="2">
    <source>
        <dbReference type="Proteomes" id="UP000580856"/>
    </source>
</evidence>
<accession>A0A846QLJ1</accession>
<protein>
    <submittedName>
        <fullName evidence="1">Uncharacterized protein</fullName>
    </submittedName>
</protein>
<evidence type="ECO:0000313" key="1">
    <source>
        <dbReference type="EMBL" id="NJB68971.1"/>
    </source>
</evidence>
<keyword evidence="2" id="KW-1185">Reference proteome</keyword>
<dbReference type="EMBL" id="JAATJA010000003">
    <property type="protein sequence ID" value="NJB68971.1"/>
    <property type="molecule type" value="Genomic_DNA"/>
</dbReference>
<comment type="caution">
    <text evidence="1">The sequence shown here is derived from an EMBL/GenBank/DDBJ whole genome shotgun (WGS) entry which is preliminary data.</text>
</comment>
<gene>
    <name evidence="1" type="ORF">GGQ74_002665</name>
</gene>
<proteinExistence type="predicted"/>
<dbReference type="AlphaFoldDB" id="A0A846QLJ1"/>
<dbReference type="RefSeq" id="WP_167942063.1">
    <property type="nucleotide sequence ID" value="NZ_JAATJA010000003.1"/>
</dbReference>
<name>A0A846QLJ1_9BACT</name>
<sequence length="100" mass="11538">MERTIELGLNGKPSPKVVIRQRNKRIFKGGELIQLVLQALKEYPERPLSKHDIDRRIECYILRIQSLIPRLDNDPAIIASCEIRPASIAELNDYGRKCEI</sequence>
<dbReference type="Proteomes" id="UP000580856">
    <property type="component" value="Unassembled WGS sequence"/>
</dbReference>